<sequence length="60" mass="6570">MTIIQIIFVIGFIIVAFKFVASIFGYGNIPVLNAVVTFILGSFVIFEIVKLVQAMIVSFG</sequence>
<evidence type="ECO:0000256" key="1">
    <source>
        <dbReference type="SAM" id="Phobius"/>
    </source>
</evidence>
<keyword evidence="1" id="KW-0472">Membrane</keyword>
<dbReference type="AlphaFoldDB" id="A0A6B3NJ97"/>
<gene>
    <name evidence="2" type="ORF">F6J89_23990</name>
</gene>
<proteinExistence type="predicted"/>
<reference evidence="2" key="1">
    <citation type="submission" date="2019-11" db="EMBL/GenBank/DDBJ databases">
        <title>Genomic insights into an expanded diversity of filamentous marine cyanobacteria reveals the extraordinary biosynthetic potential of Moorea and Okeania.</title>
        <authorList>
            <person name="Ferreira Leao T."/>
            <person name="Wang M."/>
            <person name="Moss N."/>
            <person name="Da Silva R."/>
            <person name="Sanders J."/>
            <person name="Nurk S."/>
            <person name="Gurevich A."/>
            <person name="Humphrey G."/>
            <person name="Reher R."/>
            <person name="Zhu Q."/>
            <person name="Belda-Ferre P."/>
            <person name="Glukhov E."/>
            <person name="Rex R."/>
            <person name="Dorrestein P.C."/>
            <person name="Knight R."/>
            <person name="Pevzner P."/>
            <person name="Gerwick W.H."/>
            <person name="Gerwick L."/>
        </authorList>
    </citation>
    <scope>NUCLEOTIDE SEQUENCE</scope>
    <source>
        <strain evidence="2">SIO1C4</strain>
    </source>
</reference>
<feature type="transmembrane region" description="Helical" evidence="1">
    <location>
        <begin position="7"/>
        <end position="26"/>
    </location>
</feature>
<protein>
    <submittedName>
        <fullName evidence="2">Uncharacterized protein</fullName>
    </submittedName>
</protein>
<dbReference type="EMBL" id="JAAHFQ010000595">
    <property type="protein sequence ID" value="NER30592.1"/>
    <property type="molecule type" value="Genomic_DNA"/>
</dbReference>
<keyword evidence="1" id="KW-1133">Transmembrane helix</keyword>
<name>A0A6B3NJ97_9CYAN</name>
<evidence type="ECO:0000313" key="2">
    <source>
        <dbReference type="EMBL" id="NER30592.1"/>
    </source>
</evidence>
<accession>A0A6B3NJ97</accession>
<feature type="transmembrane region" description="Helical" evidence="1">
    <location>
        <begin position="32"/>
        <end position="52"/>
    </location>
</feature>
<organism evidence="2">
    <name type="scientific">Symploca sp. SIO1C4</name>
    <dbReference type="NCBI Taxonomy" id="2607765"/>
    <lineage>
        <taxon>Bacteria</taxon>
        <taxon>Bacillati</taxon>
        <taxon>Cyanobacteriota</taxon>
        <taxon>Cyanophyceae</taxon>
        <taxon>Coleofasciculales</taxon>
        <taxon>Coleofasciculaceae</taxon>
        <taxon>Symploca</taxon>
    </lineage>
</organism>
<comment type="caution">
    <text evidence="2">The sequence shown here is derived from an EMBL/GenBank/DDBJ whole genome shotgun (WGS) entry which is preliminary data.</text>
</comment>
<keyword evidence="1" id="KW-0812">Transmembrane</keyword>